<feature type="compositionally biased region" description="Basic and acidic residues" evidence="8">
    <location>
        <begin position="68"/>
        <end position="78"/>
    </location>
</feature>
<evidence type="ECO:0000256" key="3">
    <source>
        <dbReference type="ARBA" id="ARBA00023136"/>
    </source>
</evidence>
<organism evidence="9 10">
    <name type="scientific">Sipha flava</name>
    <name type="common">yellow sugarcane aphid</name>
    <dbReference type="NCBI Taxonomy" id="143950"/>
    <lineage>
        <taxon>Eukaryota</taxon>
        <taxon>Metazoa</taxon>
        <taxon>Ecdysozoa</taxon>
        <taxon>Arthropoda</taxon>
        <taxon>Hexapoda</taxon>
        <taxon>Insecta</taxon>
        <taxon>Pterygota</taxon>
        <taxon>Neoptera</taxon>
        <taxon>Paraneoptera</taxon>
        <taxon>Hemiptera</taxon>
        <taxon>Sternorrhyncha</taxon>
        <taxon>Aphidomorpha</taxon>
        <taxon>Aphidoidea</taxon>
        <taxon>Aphididae</taxon>
        <taxon>Sipha</taxon>
    </lineage>
</organism>
<dbReference type="GO" id="GO:0006886">
    <property type="term" value="P:intracellular protein transport"/>
    <property type="evidence" value="ECO:0007669"/>
    <property type="project" value="InterPro"/>
</dbReference>
<proteinExistence type="inferred from homology"/>
<sequence>MDNFGDNFEDGDVDPAAEFLAREQTQLAGLEDDLNTTNVPIGVTQTLSNVKLVSPKKLNTSSPIITPKVEREEPEKIKKWREQQKTRLEEKDADEEKKKEELRQVAKKELEEWYKIHKEQIAKTKDVNREAAINAEKQFVAESDEIEPGTEWDRISKLCDFNPKSNRASKDVTRMRSIILQLKQTPLKKPVLSSK</sequence>
<dbReference type="RefSeq" id="XP_025410467.1">
    <property type="nucleotide sequence ID" value="XM_025554682.1"/>
</dbReference>
<dbReference type="Pfam" id="PF01086">
    <property type="entry name" value="Clathrin_lg_ch"/>
    <property type="match status" value="1"/>
</dbReference>
<keyword evidence="7" id="KW-0175">Coiled coil</keyword>
<name>A0A8B8FIS2_9HEMI</name>
<dbReference type="GeneID" id="112683591"/>
<dbReference type="GO" id="GO:0072583">
    <property type="term" value="P:clathrin-dependent endocytosis"/>
    <property type="evidence" value="ECO:0007669"/>
    <property type="project" value="TreeGrafter"/>
</dbReference>
<evidence type="ECO:0000256" key="2">
    <source>
        <dbReference type="ARBA" id="ARBA00005263"/>
    </source>
</evidence>
<accession>A0A8B8FIS2</accession>
<evidence type="ECO:0000256" key="6">
    <source>
        <dbReference type="RuleBase" id="RU363137"/>
    </source>
</evidence>
<comment type="subcellular location">
    <subcellularLocation>
        <location evidence="1 6">Cytoplasmic vesicle membrane</location>
        <topology evidence="1 6">Peripheral membrane protein</topology>
        <orientation evidence="1 6">Cytoplasmic side</orientation>
    </subcellularLocation>
    <subcellularLocation>
        <location evidence="6">Membrane</location>
        <location evidence="6">Coated pit</location>
        <topology evidence="6">Peripheral membrane protein</topology>
        <orientation evidence="6">Cytoplasmic side</orientation>
    </subcellularLocation>
    <text evidence="6">Cytoplasmic face of coated pits and vesicles.</text>
</comment>
<dbReference type="CTD" id="1178"/>
<evidence type="ECO:0000313" key="9">
    <source>
        <dbReference type="Proteomes" id="UP000694846"/>
    </source>
</evidence>
<dbReference type="AlphaFoldDB" id="A0A8B8FIS2"/>
<dbReference type="OrthoDB" id="5512at2759"/>
<dbReference type="GO" id="GO:0005198">
    <property type="term" value="F:structural molecule activity"/>
    <property type="evidence" value="ECO:0007669"/>
    <property type="project" value="InterPro"/>
</dbReference>
<protein>
    <recommendedName>
        <fullName evidence="6">Clathrin light chain</fullName>
    </recommendedName>
</protein>
<evidence type="ECO:0000256" key="8">
    <source>
        <dbReference type="SAM" id="MobiDB-lite"/>
    </source>
</evidence>
<dbReference type="GO" id="GO:0032050">
    <property type="term" value="F:clathrin heavy chain binding"/>
    <property type="evidence" value="ECO:0007669"/>
    <property type="project" value="TreeGrafter"/>
</dbReference>
<dbReference type="GO" id="GO:0099631">
    <property type="term" value="C:postsynaptic endocytic zone cytoplasmic component"/>
    <property type="evidence" value="ECO:0007669"/>
    <property type="project" value="TreeGrafter"/>
</dbReference>
<dbReference type="GO" id="GO:0030132">
    <property type="term" value="C:clathrin coat of coated pit"/>
    <property type="evidence" value="ECO:0007669"/>
    <property type="project" value="InterPro"/>
</dbReference>
<keyword evidence="4 6" id="KW-0168">Coated pit</keyword>
<gene>
    <name evidence="10" type="primary">LOC112683591</name>
</gene>
<evidence type="ECO:0000313" key="10">
    <source>
        <dbReference type="RefSeq" id="XP_025410467.1"/>
    </source>
</evidence>
<evidence type="ECO:0000256" key="5">
    <source>
        <dbReference type="ARBA" id="ARBA00023329"/>
    </source>
</evidence>
<dbReference type="GO" id="GO:0030672">
    <property type="term" value="C:synaptic vesicle membrane"/>
    <property type="evidence" value="ECO:0007669"/>
    <property type="project" value="TreeGrafter"/>
</dbReference>
<dbReference type="InterPro" id="IPR000996">
    <property type="entry name" value="Clathrin_L-chain"/>
</dbReference>
<reference evidence="10" key="1">
    <citation type="submission" date="2025-08" db="UniProtKB">
        <authorList>
            <consortium name="RefSeq"/>
        </authorList>
    </citation>
    <scope>IDENTIFICATION</scope>
    <source>
        <tissue evidence="10">Whole body</tissue>
    </source>
</reference>
<evidence type="ECO:0000256" key="4">
    <source>
        <dbReference type="ARBA" id="ARBA00023176"/>
    </source>
</evidence>
<dbReference type="PANTHER" id="PTHR10639">
    <property type="entry name" value="CLATHRIN LIGHT CHAIN"/>
    <property type="match status" value="1"/>
</dbReference>
<keyword evidence="5 6" id="KW-0968">Cytoplasmic vesicle</keyword>
<dbReference type="Proteomes" id="UP000694846">
    <property type="component" value="Unplaced"/>
</dbReference>
<feature type="region of interest" description="Disordered" evidence="8">
    <location>
        <begin position="56"/>
        <end position="78"/>
    </location>
</feature>
<dbReference type="GO" id="GO:0030130">
    <property type="term" value="C:clathrin coat of trans-Golgi network vesicle"/>
    <property type="evidence" value="ECO:0007669"/>
    <property type="project" value="InterPro"/>
</dbReference>
<feature type="coiled-coil region" evidence="7">
    <location>
        <begin position="81"/>
        <end position="111"/>
    </location>
</feature>
<evidence type="ECO:0000256" key="1">
    <source>
        <dbReference type="ARBA" id="ARBA00004180"/>
    </source>
</evidence>
<comment type="similarity">
    <text evidence="2 6">Belongs to the clathrin light chain family.</text>
</comment>
<evidence type="ECO:0000256" key="7">
    <source>
        <dbReference type="SAM" id="Coils"/>
    </source>
</evidence>
<dbReference type="PANTHER" id="PTHR10639:SF7">
    <property type="entry name" value="CLATHRIN LIGHT CHAIN"/>
    <property type="match status" value="1"/>
</dbReference>
<comment type="function">
    <text evidence="6">Clathrin is the major protein of the polyhedral coat of coated pits and vesicles.</text>
</comment>
<keyword evidence="9" id="KW-1185">Reference proteome</keyword>
<keyword evidence="3 6" id="KW-0472">Membrane</keyword>